<comment type="subcellular location">
    <subcellularLocation>
        <location evidence="1">Bacterial flagellum</location>
    </subcellularLocation>
</comment>
<dbReference type="SUPFAM" id="SSF64518">
    <property type="entry name" value="Phase 1 flagellin"/>
    <property type="match status" value="1"/>
</dbReference>
<evidence type="ECO:0000256" key="3">
    <source>
        <dbReference type="ARBA" id="ARBA00023143"/>
    </source>
</evidence>
<name>A0ABT0PDX0_9GAMM</name>
<gene>
    <name evidence="5" type="ORF">M3P05_06345</name>
</gene>
<organism evidence="5 6">
    <name type="scientific">Parendozoicomonas callyspongiae</name>
    <dbReference type="NCBI Taxonomy" id="2942213"/>
    <lineage>
        <taxon>Bacteria</taxon>
        <taxon>Pseudomonadati</taxon>
        <taxon>Pseudomonadota</taxon>
        <taxon>Gammaproteobacteria</taxon>
        <taxon>Oceanospirillales</taxon>
        <taxon>Endozoicomonadaceae</taxon>
        <taxon>Parendozoicomonas</taxon>
    </lineage>
</organism>
<reference evidence="5 6" key="1">
    <citation type="submission" date="2022-05" db="EMBL/GenBank/DDBJ databases">
        <authorList>
            <person name="Park J.-S."/>
        </authorList>
    </citation>
    <scope>NUCLEOTIDE SEQUENCE [LARGE SCALE GENOMIC DNA]</scope>
    <source>
        <strain evidence="5 6">2012CJ34-2</strain>
    </source>
</reference>
<accession>A0ABT0PDX0</accession>
<evidence type="ECO:0000313" key="6">
    <source>
        <dbReference type="Proteomes" id="UP001203338"/>
    </source>
</evidence>
<dbReference type="Pfam" id="PF00700">
    <property type="entry name" value="Flagellin_C"/>
    <property type="match status" value="1"/>
</dbReference>
<proteinExistence type="inferred from homology"/>
<feature type="domain" description="Flagellin C-terminal" evidence="4">
    <location>
        <begin position="25"/>
        <end position="110"/>
    </location>
</feature>
<dbReference type="InterPro" id="IPR042187">
    <property type="entry name" value="Flagellin_C_sub2"/>
</dbReference>
<dbReference type="Gene3D" id="2.170.280.10">
    <property type="entry name" value="f41 fragment of flagellin, middle domain"/>
    <property type="match status" value="1"/>
</dbReference>
<comment type="similarity">
    <text evidence="2">Belongs to the bacterial flagellin family.</text>
</comment>
<dbReference type="Proteomes" id="UP001203338">
    <property type="component" value="Unassembled WGS sequence"/>
</dbReference>
<evidence type="ECO:0000256" key="1">
    <source>
        <dbReference type="ARBA" id="ARBA00004365"/>
    </source>
</evidence>
<dbReference type="InterPro" id="IPR001492">
    <property type="entry name" value="Flagellin"/>
</dbReference>
<evidence type="ECO:0000259" key="4">
    <source>
        <dbReference type="Pfam" id="PF00700"/>
    </source>
</evidence>
<keyword evidence="6" id="KW-1185">Reference proteome</keyword>
<dbReference type="PANTHER" id="PTHR42792">
    <property type="entry name" value="FLAGELLIN"/>
    <property type="match status" value="1"/>
</dbReference>
<dbReference type="PANTHER" id="PTHR42792:SF2">
    <property type="entry name" value="FLAGELLIN"/>
    <property type="match status" value="1"/>
</dbReference>
<evidence type="ECO:0000256" key="2">
    <source>
        <dbReference type="ARBA" id="ARBA00005709"/>
    </source>
</evidence>
<comment type="caution">
    <text evidence="5">The sequence shown here is derived from an EMBL/GenBank/DDBJ whole genome shotgun (WGS) entry which is preliminary data.</text>
</comment>
<dbReference type="EMBL" id="JAMFLX010000006">
    <property type="protein sequence ID" value="MCL6269559.1"/>
    <property type="molecule type" value="Genomic_DNA"/>
</dbReference>
<sequence>MGSAATVSSVSSVNISDYTGAQRALGIIDAAIADIDDQRGNLGAIQNRFQHTIFNLQSIRENMTASRGRVKDTDYAAEMAEMTKQQILKQASIANLAQANELSRDVLNLLR</sequence>
<evidence type="ECO:0000313" key="5">
    <source>
        <dbReference type="EMBL" id="MCL6269559.1"/>
    </source>
</evidence>
<protein>
    <recommendedName>
        <fullName evidence="4">Flagellin C-terminal domain-containing protein</fullName>
    </recommendedName>
</protein>
<keyword evidence="3" id="KW-0975">Bacterial flagellum</keyword>
<dbReference type="Gene3D" id="6.10.10.10">
    <property type="entry name" value="Flagellar export chaperone, C-terminal domain"/>
    <property type="match status" value="1"/>
</dbReference>
<dbReference type="Gene3D" id="1.20.1330.10">
    <property type="entry name" value="f41 fragment of flagellin, N-terminal domain"/>
    <property type="match status" value="1"/>
</dbReference>
<dbReference type="InterPro" id="IPR046358">
    <property type="entry name" value="Flagellin_C"/>
</dbReference>